<dbReference type="InterPro" id="IPR036188">
    <property type="entry name" value="FAD/NAD-bd_sf"/>
</dbReference>
<reference evidence="2 3" key="1">
    <citation type="journal article" date="2019" name="Nat. Ecol. Evol.">
        <title>Megaphylogeny resolves global patterns of mushroom evolution.</title>
        <authorList>
            <person name="Varga T."/>
            <person name="Krizsan K."/>
            <person name="Foldi C."/>
            <person name="Dima B."/>
            <person name="Sanchez-Garcia M."/>
            <person name="Sanchez-Ramirez S."/>
            <person name="Szollosi G.J."/>
            <person name="Szarkandi J.G."/>
            <person name="Papp V."/>
            <person name="Albert L."/>
            <person name="Andreopoulos W."/>
            <person name="Angelini C."/>
            <person name="Antonin V."/>
            <person name="Barry K.W."/>
            <person name="Bougher N.L."/>
            <person name="Buchanan P."/>
            <person name="Buyck B."/>
            <person name="Bense V."/>
            <person name="Catcheside P."/>
            <person name="Chovatia M."/>
            <person name="Cooper J."/>
            <person name="Damon W."/>
            <person name="Desjardin D."/>
            <person name="Finy P."/>
            <person name="Geml J."/>
            <person name="Haridas S."/>
            <person name="Hughes K."/>
            <person name="Justo A."/>
            <person name="Karasinski D."/>
            <person name="Kautmanova I."/>
            <person name="Kiss B."/>
            <person name="Kocsube S."/>
            <person name="Kotiranta H."/>
            <person name="LaButti K.M."/>
            <person name="Lechner B.E."/>
            <person name="Liimatainen K."/>
            <person name="Lipzen A."/>
            <person name="Lukacs Z."/>
            <person name="Mihaltcheva S."/>
            <person name="Morgado L.N."/>
            <person name="Niskanen T."/>
            <person name="Noordeloos M.E."/>
            <person name="Ohm R.A."/>
            <person name="Ortiz-Santana B."/>
            <person name="Ovrebo C."/>
            <person name="Racz N."/>
            <person name="Riley R."/>
            <person name="Savchenko A."/>
            <person name="Shiryaev A."/>
            <person name="Soop K."/>
            <person name="Spirin V."/>
            <person name="Szebenyi C."/>
            <person name="Tomsovsky M."/>
            <person name="Tulloss R.E."/>
            <person name="Uehling J."/>
            <person name="Grigoriev I.V."/>
            <person name="Vagvolgyi C."/>
            <person name="Papp T."/>
            <person name="Martin F.M."/>
            <person name="Miettinen O."/>
            <person name="Hibbett D.S."/>
            <person name="Nagy L.G."/>
        </authorList>
    </citation>
    <scope>NUCLEOTIDE SEQUENCE [LARGE SCALE GENOMIC DNA]</scope>
    <source>
        <strain evidence="2 3">HHB13444</strain>
    </source>
</reference>
<feature type="region of interest" description="Disordered" evidence="1">
    <location>
        <begin position="386"/>
        <end position="443"/>
    </location>
</feature>
<evidence type="ECO:0000256" key="1">
    <source>
        <dbReference type="SAM" id="MobiDB-lite"/>
    </source>
</evidence>
<dbReference type="Proteomes" id="UP000308197">
    <property type="component" value="Unassembled WGS sequence"/>
</dbReference>
<evidence type="ECO:0000313" key="3">
    <source>
        <dbReference type="Proteomes" id="UP000308197"/>
    </source>
</evidence>
<gene>
    <name evidence="2" type="ORF">K466DRAFT_526025</name>
</gene>
<dbReference type="Gene3D" id="3.50.50.60">
    <property type="entry name" value="FAD/NAD(P)-binding domain"/>
    <property type="match status" value="1"/>
</dbReference>
<name>A0A5C3PAW6_9APHY</name>
<organism evidence="2 3">
    <name type="scientific">Polyporus arcularius HHB13444</name>
    <dbReference type="NCBI Taxonomy" id="1314778"/>
    <lineage>
        <taxon>Eukaryota</taxon>
        <taxon>Fungi</taxon>
        <taxon>Dikarya</taxon>
        <taxon>Basidiomycota</taxon>
        <taxon>Agaricomycotina</taxon>
        <taxon>Agaricomycetes</taxon>
        <taxon>Polyporales</taxon>
        <taxon>Polyporaceae</taxon>
        <taxon>Polyporus</taxon>
    </lineage>
</organism>
<dbReference type="AlphaFoldDB" id="A0A5C3PAW6"/>
<proteinExistence type="predicted"/>
<dbReference type="Gene3D" id="1.10.405.20">
    <property type="match status" value="1"/>
</dbReference>
<sequence length="601" mass="68194">MSSTPKLKRVCIVGAGASGMSAAYALSKHPDKFQVTVFDKQSVAGGMATSIDIDADKYGASYINDGVQGCSPVFANTLRMFRMLGFEPTEVGMQISFGKGENFWTNVFPSELVTKFQKDIAKFGRALSTIKKLEPVFAAIPVHTMLRMFGFSTEFGERMVYPLVALFFGTGNQTPYISSAILERVFMDPSMRLFEYDEKSLLASIPTMLAFPKLHDVYQAWREEISSRGNVEFKLGNEVLRVLSRTAKKDGPVRIEYQLGEGDDGSEQHIAAFDELILAIDADSCLKLLGKEATWRERKVLGSVKYLYDVTITHNDLEYMNKYYETQYSPKHNAPLSAAGSAQEREQMTEAFDFAAHKFRPLYYTMQYDQDKSKIEMSFDLTHYQPQFRGEKPAGPISPSDRSEHRNECDPLSDYARRAQDEKGGRPGESARTGMDADGKPEPPLEKHVFQTIFLDRDGSQGLWTWGEIRGEKRIHEKWWKQQSHRWQHYVEVVPWMMFINGKQNTHYAGAWSVLNMHELAVTSGFAAAYRLGADYPFHGDEDCERLFRLYLMLSHGVRLVRHPRPEAPSCNDLERRISSGRKIARGYSHDGAGCHRILDS</sequence>
<protein>
    <submittedName>
        <fullName evidence="2">FAD/NAD-P-binding domain-containing protein</fullName>
    </submittedName>
</protein>
<evidence type="ECO:0000313" key="2">
    <source>
        <dbReference type="EMBL" id="TFK85350.1"/>
    </source>
</evidence>
<dbReference type="GO" id="GO:0016491">
    <property type="term" value="F:oxidoreductase activity"/>
    <property type="evidence" value="ECO:0007669"/>
    <property type="project" value="TreeGrafter"/>
</dbReference>
<feature type="compositionally biased region" description="Basic and acidic residues" evidence="1">
    <location>
        <begin position="401"/>
        <end position="426"/>
    </location>
</feature>
<accession>A0A5C3PAW6</accession>
<dbReference type="PRINTS" id="PR00419">
    <property type="entry name" value="ADXRDTASE"/>
</dbReference>
<dbReference type="Pfam" id="PF13450">
    <property type="entry name" value="NAD_binding_8"/>
    <property type="match status" value="1"/>
</dbReference>
<dbReference type="SUPFAM" id="SSF51905">
    <property type="entry name" value="FAD/NAD(P)-binding domain"/>
    <property type="match status" value="1"/>
</dbReference>
<dbReference type="STRING" id="1314778.A0A5C3PAW6"/>
<dbReference type="PANTHER" id="PTHR42923:SF20">
    <property type="entry name" value="FLAVIN-CONTAINING AMINE OXIDASEDEHYDROGENASE"/>
    <property type="match status" value="1"/>
</dbReference>
<dbReference type="Gene3D" id="3.30.70.1990">
    <property type="match status" value="1"/>
</dbReference>
<dbReference type="InParanoid" id="A0A5C3PAW6"/>
<dbReference type="PANTHER" id="PTHR42923">
    <property type="entry name" value="PROTOPORPHYRINOGEN OXIDASE"/>
    <property type="match status" value="1"/>
</dbReference>
<dbReference type="EMBL" id="ML211258">
    <property type="protein sequence ID" value="TFK85350.1"/>
    <property type="molecule type" value="Genomic_DNA"/>
</dbReference>
<keyword evidence="3" id="KW-1185">Reference proteome</keyword>
<dbReference type="InterPro" id="IPR050464">
    <property type="entry name" value="Zeta_carotene_desat/Oxidored"/>
</dbReference>